<evidence type="ECO:0000313" key="1">
    <source>
        <dbReference type="EMBL" id="SBW07943.1"/>
    </source>
</evidence>
<protein>
    <submittedName>
        <fullName evidence="1">Uncharacterized protein</fullName>
    </submittedName>
</protein>
<proteinExistence type="predicted"/>
<sequence>MPHRRQITSAIANWASTIFLTVNPSCYSLLQINNIIQTIYVDNIWKPHVNSRKYHDY</sequence>
<dbReference type="AlphaFoldDB" id="A0A212K8B3"/>
<reference evidence="1" key="1">
    <citation type="submission" date="2016-04" db="EMBL/GenBank/DDBJ databases">
        <authorList>
            <person name="Evans L.H."/>
            <person name="Alamgir A."/>
            <person name="Owens N."/>
            <person name="Weber N.D."/>
            <person name="Virtaneva K."/>
            <person name="Barbian K."/>
            <person name="Babar A."/>
            <person name="Rosenke K."/>
        </authorList>
    </citation>
    <scope>NUCLEOTIDE SEQUENCE</scope>
    <source>
        <strain evidence="1">92-2</strain>
    </source>
</reference>
<gene>
    <name evidence="1" type="ORF">KM92DES2_12400</name>
</gene>
<name>A0A212K8B3_9BACT</name>
<dbReference type="EMBL" id="FLUP01000001">
    <property type="protein sequence ID" value="SBW07943.1"/>
    <property type="molecule type" value="Genomic_DNA"/>
</dbReference>
<accession>A0A212K8B3</accession>
<organism evidence="1">
    <name type="scientific">uncultured Desulfovibrio sp</name>
    <dbReference type="NCBI Taxonomy" id="167968"/>
    <lineage>
        <taxon>Bacteria</taxon>
        <taxon>Pseudomonadati</taxon>
        <taxon>Thermodesulfobacteriota</taxon>
        <taxon>Desulfovibrionia</taxon>
        <taxon>Desulfovibrionales</taxon>
        <taxon>Desulfovibrionaceae</taxon>
        <taxon>Desulfovibrio</taxon>
        <taxon>environmental samples</taxon>
    </lineage>
</organism>